<feature type="domain" description="Intermembrane lipid transfer protein VPS13-like C-terminal" evidence="2">
    <location>
        <begin position="529"/>
        <end position="641"/>
    </location>
</feature>
<reference evidence="3" key="2">
    <citation type="journal article" date="2023" name="Int. J. Mol. Sci.">
        <title>De Novo Assembly and Annotation of 11 Diverse Shrub Willow (Salix) Genomes Reveals Novel Gene Organization in Sex-Linked Regions.</title>
        <authorList>
            <person name="Hyden B."/>
            <person name="Feng K."/>
            <person name="Yates T.B."/>
            <person name="Jawdy S."/>
            <person name="Cereghino C."/>
            <person name="Smart L.B."/>
            <person name="Muchero W."/>
        </authorList>
    </citation>
    <scope>NUCLEOTIDE SEQUENCE [LARGE SCALE GENOMIC DNA]</scope>
    <source>
        <tissue evidence="3">Shoot tip</tissue>
    </source>
</reference>
<evidence type="ECO:0000313" key="3">
    <source>
        <dbReference type="EMBL" id="KAJ6689862.1"/>
    </source>
</evidence>
<dbReference type="PANTHER" id="PTHR16166:SF93">
    <property type="entry name" value="INTERMEMBRANE LIPID TRANSFER PROTEIN VPS13"/>
    <property type="match status" value="1"/>
</dbReference>
<dbReference type="OrthoDB" id="428159at2759"/>
<evidence type="ECO:0000259" key="2">
    <source>
        <dbReference type="Pfam" id="PF25037"/>
    </source>
</evidence>
<name>A0A9Q0PKE1_SALVM</name>
<proteinExistence type="inferred from homology"/>
<evidence type="ECO:0000313" key="4">
    <source>
        <dbReference type="Proteomes" id="UP001151529"/>
    </source>
</evidence>
<reference evidence="3" key="1">
    <citation type="submission" date="2022-11" db="EMBL/GenBank/DDBJ databases">
        <authorList>
            <person name="Hyden B.L."/>
            <person name="Feng K."/>
            <person name="Yates T."/>
            <person name="Jawdy S."/>
            <person name="Smart L.B."/>
            <person name="Muchero W."/>
        </authorList>
    </citation>
    <scope>NUCLEOTIDE SEQUENCE</scope>
    <source>
        <tissue evidence="3">Shoot tip</tissue>
    </source>
</reference>
<dbReference type="Proteomes" id="UP001151529">
    <property type="component" value="Chromosome 8"/>
</dbReference>
<dbReference type="GO" id="GO:0006623">
    <property type="term" value="P:protein targeting to vacuole"/>
    <property type="evidence" value="ECO:0007669"/>
    <property type="project" value="TreeGrafter"/>
</dbReference>
<protein>
    <recommendedName>
        <fullName evidence="2">Intermembrane lipid transfer protein VPS13-like C-terminal domain-containing protein</fullName>
    </recommendedName>
</protein>
<dbReference type="AlphaFoldDB" id="A0A9Q0PKE1"/>
<accession>A0A9Q0PKE1</accession>
<comment type="similarity">
    <text evidence="1">Belongs to the VPS13 family.</text>
</comment>
<dbReference type="GO" id="GO:0045053">
    <property type="term" value="P:protein retention in Golgi apparatus"/>
    <property type="evidence" value="ECO:0007669"/>
    <property type="project" value="TreeGrafter"/>
</dbReference>
<organism evidence="3 4">
    <name type="scientific">Salix viminalis</name>
    <name type="common">Common osier</name>
    <name type="synonym">Basket willow</name>
    <dbReference type="NCBI Taxonomy" id="40686"/>
    <lineage>
        <taxon>Eukaryota</taxon>
        <taxon>Viridiplantae</taxon>
        <taxon>Streptophyta</taxon>
        <taxon>Embryophyta</taxon>
        <taxon>Tracheophyta</taxon>
        <taxon>Spermatophyta</taxon>
        <taxon>Magnoliopsida</taxon>
        <taxon>eudicotyledons</taxon>
        <taxon>Gunneridae</taxon>
        <taxon>Pentapetalae</taxon>
        <taxon>rosids</taxon>
        <taxon>fabids</taxon>
        <taxon>Malpighiales</taxon>
        <taxon>Salicaceae</taxon>
        <taxon>Saliceae</taxon>
        <taxon>Salix</taxon>
    </lineage>
</organism>
<keyword evidence="4" id="KW-1185">Reference proteome</keyword>
<sequence>MQLRVQVRSGTKRSQYEVIFRPNSLSSPYRIENRSLFLPIRFRQVDGTSESWKLLLPNAAASFLWEDLGRPRILELLVDGTDSPKSLKYNIDEILDHQPSHAEGQPARALRVTVLKEDKMNIVRISDWMPENELPITGGRVQPPLSQLSGNDSLQQQLPSAIGCEFHVVLELAELGISVIDHTPEEILYISVQNLLLAYSTGLESGFSRLKLRVHGIQVDNQLPLIPMPVLFRPQKVGEDRVYVLKFSMAMQSNGSLDLCLYPHIGFTVPENSAFLINIHEPIIWRLHEMIQQVNLSRLYDTKTTAVSVDPIIHIGVLNISEVRFKVSMAMSPSQRPRGVLGFWSSLMTALGNTENMLVRLNQRSNENMCMRQSTMIGIAVSNIKKDLLRQPLQLLSGVDILGNASSALGHMSKGVAALSMDKKFIQSRQRQENKGVEDFGDVIREGGGALAKGLFRGVTGILTKPLEGAKTSGVEGFVQGVGKGIIGAAAQPVSGVLDLLSKTTEGANAMRMKITSAITSEEQLLRQRLPRVISADNLLRPYNEYKSQGQVILQLAESGSFFGQVDLFKVRGKFALSDAYEDHFMLPKGKIIVVTHRRVMLLQQPSNILAQRKFSPARDPCSVSWDVRWVDLVTMELTHGKKDQPKAPPSQLTLYLRSRSTESKEQFRVIKCIPETDQAEKVYSSIERAVNTYGRNLSNEMLKNQVTKPYAPSADDSRLEGISKEGDCIWSPQQMPESATCLCCSKRYGLGKMVLMEALASQPFKEAPAETIGTGLLVRSANFTGILGESLWGAHPHVW</sequence>
<gene>
    <name evidence="3" type="ORF">OIU85_006184</name>
</gene>
<dbReference type="PANTHER" id="PTHR16166">
    <property type="entry name" value="VACUOLAR PROTEIN SORTING-ASSOCIATED PROTEIN VPS13"/>
    <property type="match status" value="1"/>
</dbReference>
<dbReference type="InterPro" id="IPR056748">
    <property type="entry name" value="VPS13-like_C"/>
</dbReference>
<dbReference type="InterPro" id="IPR026847">
    <property type="entry name" value="VPS13"/>
</dbReference>
<dbReference type="Pfam" id="PF25037">
    <property type="entry name" value="VPS13_C"/>
    <property type="match status" value="1"/>
</dbReference>
<dbReference type="EMBL" id="JAPFFL010000012">
    <property type="protein sequence ID" value="KAJ6689862.1"/>
    <property type="molecule type" value="Genomic_DNA"/>
</dbReference>
<comment type="caution">
    <text evidence="3">The sequence shown here is derived from an EMBL/GenBank/DDBJ whole genome shotgun (WGS) entry which is preliminary data.</text>
</comment>
<evidence type="ECO:0000256" key="1">
    <source>
        <dbReference type="ARBA" id="ARBA00006545"/>
    </source>
</evidence>